<protein>
    <recommendedName>
        <fullName evidence="6">Ubiquitin-like protease family profile domain-containing protein</fullName>
    </recommendedName>
</protein>
<evidence type="ECO:0000313" key="8">
    <source>
        <dbReference type="Proteomes" id="UP001160148"/>
    </source>
</evidence>
<feature type="region of interest" description="Disordered" evidence="5">
    <location>
        <begin position="257"/>
        <end position="297"/>
    </location>
</feature>
<dbReference type="GO" id="GO:0005634">
    <property type="term" value="C:nucleus"/>
    <property type="evidence" value="ECO:0007669"/>
    <property type="project" value="TreeGrafter"/>
</dbReference>
<evidence type="ECO:0000256" key="2">
    <source>
        <dbReference type="ARBA" id="ARBA00022670"/>
    </source>
</evidence>
<feature type="domain" description="Ubiquitin-like protease family profile" evidence="6">
    <location>
        <begin position="1"/>
        <end position="149"/>
    </location>
</feature>
<dbReference type="EMBL" id="CARXXK010000002">
    <property type="protein sequence ID" value="CAI6359823.1"/>
    <property type="molecule type" value="Genomic_DNA"/>
</dbReference>
<sequence>MAGYTNEFFKYWYNSSIIEEYLTILTNENPASHFFSVDFLKKYCEERLNGIIRWVKKPILDMDSLLFPINVGNHWILIVVFLNSKMVVCYDGKHRNHQYMLSIIKTFMTDWEKYSSVQLLTWRTLHGITPTQHNNDDCGPWILAVAKCVALVEPICFTEKDMPQIRIQQYQNIMSNTIQSATPPPRTTQSDTIQSTTPPPGHIIHTYNHYTATQVNTIQPKTSHIKHNQYRGNDQTDNHHHNNEHHTWYTYGNHHYRRAHHSNPTHNHSHDTSTDDTTPNQFHKSQNKERTPRKQTH</sequence>
<feature type="compositionally biased region" description="Basic and acidic residues" evidence="5">
    <location>
        <begin position="286"/>
        <end position="297"/>
    </location>
</feature>
<organism evidence="7 8">
    <name type="scientific">Macrosiphum euphorbiae</name>
    <name type="common">potato aphid</name>
    <dbReference type="NCBI Taxonomy" id="13131"/>
    <lineage>
        <taxon>Eukaryota</taxon>
        <taxon>Metazoa</taxon>
        <taxon>Ecdysozoa</taxon>
        <taxon>Arthropoda</taxon>
        <taxon>Hexapoda</taxon>
        <taxon>Insecta</taxon>
        <taxon>Pterygota</taxon>
        <taxon>Neoptera</taxon>
        <taxon>Paraneoptera</taxon>
        <taxon>Hemiptera</taxon>
        <taxon>Sternorrhyncha</taxon>
        <taxon>Aphidomorpha</taxon>
        <taxon>Aphidoidea</taxon>
        <taxon>Aphididae</taxon>
        <taxon>Macrosiphini</taxon>
        <taxon>Macrosiphum</taxon>
    </lineage>
</organism>
<dbReference type="Gene3D" id="3.40.395.10">
    <property type="entry name" value="Adenoviral Proteinase, Chain A"/>
    <property type="match status" value="1"/>
</dbReference>
<dbReference type="InterPro" id="IPR038765">
    <property type="entry name" value="Papain-like_cys_pep_sf"/>
</dbReference>
<dbReference type="PANTHER" id="PTHR12606:SF141">
    <property type="entry name" value="GH15225P-RELATED"/>
    <property type="match status" value="1"/>
</dbReference>
<evidence type="ECO:0000256" key="3">
    <source>
        <dbReference type="ARBA" id="ARBA00022801"/>
    </source>
</evidence>
<evidence type="ECO:0000313" key="7">
    <source>
        <dbReference type="EMBL" id="CAI6359823.1"/>
    </source>
</evidence>
<dbReference type="PROSITE" id="PS50600">
    <property type="entry name" value="ULP_PROTEASE"/>
    <property type="match status" value="1"/>
</dbReference>
<feature type="compositionally biased region" description="Polar residues" evidence="5">
    <location>
        <begin position="178"/>
        <end position="196"/>
    </location>
</feature>
<reference evidence="7 8" key="1">
    <citation type="submission" date="2023-01" db="EMBL/GenBank/DDBJ databases">
        <authorList>
            <person name="Whitehead M."/>
        </authorList>
    </citation>
    <scope>NUCLEOTIDE SEQUENCE [LARGE SCALE GENOMIC DNA]</scope>
</reference>
<dbReference type="GO" id="GO:0006508">
    <property type="term" value="P:proteolysis"/>
    <property type="evidence" value="ECO:0007669"/>
    <property type="project" value="UniProtKB-KW"/>
</dbReference>
<dbReference type="InterPro" id="IPR003653">
    <property type="entry name" value="Peptidase_C48_C"/>
</dbReference>
<dbReference type="GO" id="GO:0016929">
    <property type="term" value="F:deSUMOylase activity"/>
    <property type="evidence" value="ECO:0007669"/>
    <property type="project" value="TreeGrafter"/>
</dbReference>
<dbReference type="PANTHER" id="PTHR12606">
    <property type="entry name" value="SENTRIN/SUMO-SPECIFIC PROTEASE"/>
    <property type="match status" value="1"/>
</dbReference>
<dbReference type="Proteomes" id="UP001160148">
    <property type="component" value="Unassembled WGS sequence"/>
</dbReference>
<keyword evidence="3" id="KW-0378">Hydrolase</keyword>
<dbReference type="Pfam" id="PF02902">
    <property type="entry name" value="Peptidase_C48"/>
    <property type="match status" value="1"/>
</dbReference>
<feature type="region of interest" description="Disordered" evidence="5">
    <location>
        <begin position="178"/>
        <end position="202"/>
    </location>
</feature>
<gene>
    <name evidence="7" type="ORF">MEUPH1_LOCUS15194</name>
</gene>
<proteinExistence type="inferred from homology"/>
<dbReference type="SUPFAM" id="SSF54001">
    <property type="entry name" value="Cysteine proteinases"/>
    <property type="match status" value="1"/>
</dbReference>
<dbReference type="GO" id="GO:0016926">
    <property type="term" value="P:protein desumoylation"/>
    <property type="evidence" value="ECO:0007669"/>
    <property type="project" value="TreeGrafter"/>
</dbReference>
<keyword evidence="4" id="KW-0788">Thiol protease</keyword>
<keyword evidence="2" id="KW-0645">Protease</keyword>
<name>A0AAV0WVH0_9HEMI</name>
<feature type="region of interest" description="Disordered" evidence="5">
    <location>
        <begin position="228"/>
        <end position="247"/>
    </location>
</feature>
<keyword evidence="8" id="KW-1185">Reference proteome</keyword>
<comment type="caution">
    <text evidence="7">The sequence shown here is derived from an EMBL/GenBank/DDBJ whole genome shotgun (WGS) entry which is preliminary data.</text>
</comment>
<evidence type="ECO:0000256" key="1">
    <source>
        <dbReference type="ARBA" id="ARBA00005234"/>
    </source>
</evidence>
<evidence type="ECO:0000259" key="6">
    <source>
        <dbReference type="PROSITE" id="PS50600"/>
    </source>
</evidence>
<feature type="compositionally biased region" description="Basic and acidic residues" evidence="5">
    <location>
        <begin position="234"/>
        <end position="247"/>
    </location>
</feature>
<dbReference type="AlphaFoldDB" id="A0AAV0WVH0"/>
<comment type="similarity">
    <text evidence="1">Belongs to the peptidase C48 family.</text>
</comment>
<accession>A0AAV0WVH0</accession>
<evidence type="ECO:0000256" key="4">
    <source>
        <dbReference type="ARBA" id="ARBA00022807"/>
    </source>
</evidence>
<evidence type="ECO:0000256" key="5">
    <source>
        <dbReference type="SAM" id="MobiDB-lite"/>
    </source>
</evidence>